<organism evidence="1 2">
    <name type="scientific">Cercospora berteroae</name>
    <dbReference type="NCBI Taxonomy" id="357750"/>
    <lineage>
        <taxon>Eukaryota</taxon>
        <taxon>Fungi</taxon>
        <taxon>Dikarya</taxon>
        <taxon>Ascomycota</taxon>
        <taxon>Pezizomycotina</taxon>
        <taxon>Dothideomycetes</taxon>
        <taxon>Dothideomycetidae</taxon>
        <taxon>Mycosphaerellales</taxon>
        <taxon>Mycosphaerellaceae</taxon>
        <taxon>Cercospora</taxon>
    </lineage>
</organism>
<proteinExistence type="predicted"/>
<name>A0A2S6CKC7_9PEZI</name>
<gene>
    <name evidence="1" type="ORF">CBER1_10131</name>
</gene>
<accession>A0A2S6CKC7</accession>
<dbReference type="EMBL" id="PNEN01000300">
    <property type="protein sequence ID" value="PPJ60187.1"/>
    <property type="molecule type" value="Genomic_DNA"/>
</dbReference>
<dbReference type="Proteomes" id="UP000237631">
    <property type="component" value="Unassembled WGS sequence"/>
</dbReference>
<dbReference type="AlphaFoldDB" id="A0A2S6CKC7"/>
<reference evidence="2" key="1">
    <citation type="journal article" date="2017" name="bioRxiv">
        <title>Conservation of a gene cluster reveals novel cercosporin biosynthetic mechanisms and extends production to the genus Colletotrichum.</title>
        <authorList>
            <person name="de Jonge R."/>
            <person name="Ebert M.K."/>
            <person name="Huitt-Roehl C.R."/>
            <person name="Pal P."/>
            <person name="Suttle J.C."/>
            <person name="Spanner R.E."/>
            <person name="Neubauer J.D."/>
            <person name="Jurick W.M.II."/>
            <person name="Stott K.A."/>
            <person name="Secor G.A."/>
            <person name="Thomma B.P.H.J."/>
            <person name="Van de Peer Y."/>
            <person name="Townsend C.A."/>
            <person name="Bolton M.D."/>
        </authorList>
    </citation>
    <scope>NUCLEOTIDE SEQUENCE [LARGE SCALE GENOMIC DNA]</scope>
    <source>
        <strain evidence="2">CBS538.71</strain>
    </source>
</reference>
<evidence type="ECO:0000313" key="1">
    <source>
        <dbReference type="EMBL" id="PPJ60187.1"/>
    </source>
</evidence>
<dbReference type="OrthoDB" id="3650650at2759"/>
<evidence type="ECO:0000313" key="2">
    <source>
        <dbReference type="Proteomes" id="UP000237631"/>
    </source>
</evidence>
<protein>
    <submittedName>
        <fullName evidence="1">Uncharacterized protein</fullName>
    </submittedName>
</protein>
<sequence>MVSKTMPPTLQQPTDLPMGDVDDVAALQTGLARLPQELYDLIYDLTFTANAAVRMFFKDRGADEDDYIIPRVSSDGPLGFLPCHTTRNQRLPRNLTQMDRTSRFKYARSFYGQNSIIVVCGHLGLTKLLSTMQSDHVPLLRVYFRDLWGVEPNEARSRRVWVHLKGCYPSHLPEIVQFPGLEEARVRP</sequence>
<keyword evidence="2" id="KW-1185">Reference proteome</keyword>
<comment type="caution">
    <text evidence="1">The sequence shown here is derived from an EMBL/GenBank/DDBJ whole genome shotgun (WGS) entry which is preliminary data.</text>
</comment>